<reference evidence="3" key="1">
    <citation type="journal article" date="2019" name="Int. J. Syst. Evol. Microbiol.">
        <title>The Global Catalogue of Microorganisms (GCM) 10K type strain sequencing project: providing services to taxonomists for standard genome sequencing and annotation.</title>
        <authorList>
            <consortium name="The Broad Institute Genomics Platform"/>
            <consortium name="The Broad Institute Genome Sequencing Center for Infectious Disease"/>
            <person name="Wu L."/>
            <person name="Ma J."/>
        </authorList>
    </citation>
    <scope>NUCLEOTIDE SEQUENCE [LARGE SCALE GENOMIC DNA]</scope>
    <source>
        <strain evidence="3">JCM 16114</strain>
    </source>
</reference>
<evidence type="ECO:0000256" key="1">
    <source>
        <dbReference type="SAM" id="SignalP"/>
    </source>
</evidence>
<name>A0ABP5PB65_9ACTN</name>
<dbReference type="RefSeq" id="WP_344477451.1">
    <property type="nucleotide sequence ID" value="NZ_BAAAQX010000010.1"/>
</dbReference>
<dbReference type="EMBL" id="BAAAQX010000010">
    <property type="protein sequence ID" value="GAA2208889.1"/>
    <property type="molecule type" value="Genomic_DNA"/>
</dbReference>
<gene>
    <name evidence="2" type="ORF">GCM10009850_043470</name>
</gene>
<keyword evidence="3" id="KW-1185">Reference proteome</keyword>
<organism evidence="2 3">
    <name type="scientific">Nonomuraea monospora</name>
    <dbReference type="NCBI Taxonomy" id="568818"/>
    <lineage>
        <taxon>Bacteria</taxon>
        <taxon>Bacillati</taxon>
        <taxon>Actinomycetota</taxon>
        <taxon>Actinomycetes</taxon>
        <taxon>Streptosporangiales</taxon>
        <taxon>Streptosporangiaceae</taxon>
        <taxon>Nonomuraea</taxon>
    </lineage>
</organism>
<dbReference type="Proteomes" id="UP001499843">
    <property type="component" value="Unassembled WGS sequence"/>
</dbReference>
<evidence type="ECO:0000313" key="2">
    <source>
        <dbReference type="EMBL" id="GAA2208889.1"/>
    </source>
</evidence>
<evidence type="ECO:0000313" key="3">
    <source>
        <dbReference type="Proteomes" id="UP001499843"/>
    </source>
</evidence>
<accession>A0ABP5PB65</accession>
<feature type="signal peptide" evidence="1">
    <location>
        <begin position="1"/>
        <end position="27"/>
    </location>
</feature>
<proteinExistence type="predicted"/>
<dbReference type="PROSITE" id="PS51257">
    <property type="entry name" value="PROKAR_LIPOPROTEIN"/>
    <property type="match status" value="1"/>
</dbReference>
<comment type="caution">
    <text evidence="2">The sequence shown here is derived from an EMBL/GenBank/DDBJ whole genome shotgun (WGS) entry which is preliminary data.</text>
</comment>
<feature type="chain" id="PRO_5045395093" description="Secreted protein" evidence="1">
    <location>
        <begin position="28"/>
        <end position="395"/>
    </location>
</feature>
<sequence>MRSIRRTAVALAAMTLTTALTTGAATAASTACTPAWKLLDIPAIPDGGYSVAQASSVSSKQVMLSTQGDRTSTTLTSDGRSIKLLPKQIPHAAMAHGGVWETTFDSKSSGWARYQFRHGDVYGSGVPVFARLYGGRWTFVPAATSPDPAATRPNLQSLDSVSPSAAWAVGEYTGQSEESAGAAIQQWNGKVWKNVDHPALTRANATLRAVSARSRDDVWAVGRQFTDPGRIESLILHYDGKTWTEMPGVPGVLAELLSVSARASDDVWAVGFERKTGASAPVALHWDGKSWSSAPTPSAAWTMPMAVHAAGPGDVWITSMGSADGWTQPPLQHWDGTSWTDVRPEGVQPPGSKYIYVAVTGSGPKDVWATGQILNGSGWESSSQPLVAHLSCEGR</sequence>
<protein>
    <recommendedName>
        <fullName evidence="4">Secreted protein</fullName>
    </recommendedName>
</protein>
<keyword evidence="1" id="KW-0732">Signal</keyword>
<evidence type="ECO:0008006" key="4">
    <source>
        <dbReference type="Google" id="ProtNLM"/>
    </source>
</evidence>